<protein>
    <recommendedName>
        <fullName evidence="1">ribose-phosphate diphosphokinase</fullName>
        <ecNumber evidence="1">2.7.6.1</ecNumber>
    </recommendedName>
</protein>
<sequence>MFLSYNLISHSYSINDMVIFVGNGNRDFGLKVAKYFPGCLSNCIINRFSDGEIRIPPIQENIRKKDCILIQSVSCSTQGSVNDILMEMFVLIDALRRASASSITVVLPIFPYQRQDRKSYSRSPISSRMIATFLETQGVSRVIAFDLHASQIQGFFDRVPFDNLYCEPYFIEYIKRNLDLENLIIISPDEGGVKRASRVAKELNCKIGLIHKERDTENQIDTMVLMGDVNNACCFIIDDMIDTGGTACKAANLLKSQGATQIYFGACHGVLSGKAIDNINSSYFEKVIISNTIEIEERFGDNSKIDVLDVSEMCASAIYKSLKGESVSTMI</sequence>
<evidence type="ECO:0000256" key="6">
    <source>
        <dbReference type="ARBA" id="ARBA00022777"/>
    </source>
</evidence>
<feature type="domain" description="Ribose-phosphate pyrophosphokinase N-terminal" evidence="10">
    <location>
        <begin position="17"/>
        <end position="138"/>
    </location>
</feature>
<dbReference type="SMART" id="SM01400">
    <property type="entry name" value="Pribosyltran_N"/>
    <property type="match status" value="1"/>
</dbReference>
<keyword evidence="8" id="KW-0460">Magnesium</keyword>
<dbReference type="GO" id="GO:0005737">
    <property type="term" value="C:cytoplasm"/>
    <property type="evidence" value="ECO:0007669"/>
    <property type="project" value="TreeGrafter"/>
</dbReference>
<keyword evidence="7" id="KW-0067">ATP-binding</keyword>
<dbReference type="InterPro" id="IPR029099">
    <property type="entry name" value="Pribosyltran_N"/>
</dbReference>
<reference evidence="11" key="1">
    <citation type="submission" date="2019-09" db="EMBL/GenBank/DDBJ databases">
        <authorList>
            <person name="Needham M D."/>
        </authorList>
    </citation>
    <scope>NUCLEOTIDE SEQUENCE</scope>
</reference>
<organism evidence="11">
    <name type="scientific">seawater metagenome</name>
    <dbReference type="NCBI Taxonomy" id="1561972"/>
    <lineage>
        <taxon>unclassified sequences</taxon>
        <taxon>metagenomes</taxon>
        <taxon>ecological metagenomes</taxon>
    </lineage>
</organism>
<name>A0A5E8CL87_9ZZZZ</name>
<dbReference type="GO" id="GO:0002189">
    <property type="term" value="C:ribose phosphate diphosphokinase complex"/>
    <property type="evidence" value="ECO:0007669"/>
    <property type="project" value="TreeGrafter"/>
</dbReference>
<dbReference type="FunFam" id="3.40.50.2020:FF:000005">
    <property type="entry name" value="Ribose-phosphate pyrophosphokinase 1"/>
    <property type="match status" value="1"/>
</dbReference>
<evidence type="ECO:0000256" key="4">
    <source>
        <dbReference type="ARBA" id="ARBA00022727"/>
    </source>
</evidence>
<dbReference type="PANTHER" id="PTHR10210">
    <property type="entry name" value="RIBOSE-PHOSPHATE DIPHOSPHOKINASE FAMILY MEMBER"/>
    <property type="match status" value="1"/>
</dbReference>
<dbReference type="InterPro" id="IPR005946">
    <property type="entry name" value="Rib-P_diPkinase"/>
</dbReference>
<evidence type="ECO:0000313" key="11">
    <source>
        <dbReference type="EMBL" id="VVU94442.1"/>
    </source>
</evidence>
<dbReference type="InterPro" id="IPR029057">
    <property type="entry name" value="PRTase-like"/>
</dbReference>
<evidence type="ECO:0000256" key="8">
    <source>
        <dbReference type="ARBA" id="ARBA00022842"/>
    </source>
</evidence>
<comment type="catalytic activity">
    <reaction evidence="9">
        <text>D-ribose 5-phosphate + ATP = 5-phospho-alpha-D-ribose 1-diphosphate + AMP + H(+)</text>
        <dbReference type="Rhea" id="RHEA:15609"/>
        <dbReference type="ChEBI" id="CHEBI:15378"/>
        <dbReference type="ChEBI" id="CHEBI:30616"/>
        <dbReference type="ChEBI" id="CHEBI:58017"/>
        <dbReference type="ChEBI" id="CHEBI:78346"/>
        <dbReference type="ChEBI" id="CHEBI:456215"/>
        <dbReference type="EC" id="2.7.6.1"/>
    </reaction>
</comment>
<dbReference type="CDD" id="cd06223">
    <property type="entry name" value="PRTases_typeI"/>
    <property type="match status" value="1"/>
</dbReference>
<evidence type="ECO:0000256" key="2">
    <source>
        <dbReference type="ARBA" id="ARBA00022679"/>
    </source>
</evidence>
<evidence type="ECO:0000256" key="1">
    <source>
        <dbReference type="ARBA" id="ARBA00013247"/>
    </source>
</evidence>
<dbReference type="Pfam" id="PF13793">
    <property type="entry name" value="Pribosyltran_N"/>
    <property type="match status" value="1"/>
</dbReference>
<evidence type="ECO:0000259" key="10">
    <source>
        <dbReference type="Pfam" id="PF13793"/>
    </source>
</evidence>
<dbReference type="Pfam" id="PF14572">
    <property type="entry name" value="Pribosyl_synth"/>
    <property type="match status" value="1"/>
</dbReference>
<dbReference type="GO" id="GO:0006164">
    <property type="term" value="P:purine nucleotide biosynthetic process"/>
    <property type="evidence" value="ECO:0007669"/>
    <property type="project" value="TreeGrafter"/>
</dbReference>
<evidence type="ECO:0000256" key="7">
    <source>
        <dbReference type="ARBA" id="ARBA00022840"/>
    </source>
</evidence>
<dbReference type="GO" id="GO:0005524">
    <property type="term" value="F:ATP binding"/>
    <property type="evidence" value="ECO:0007669"/>
    <property type="project" value="UniProtKB-KW"/>
</dbReference>
<dbReference type="GO" id="GO:0000287">
    <property type="term" value="F:magnesium ion binding"/>
    <property type="evidence" value="ECO:0007669"/>
    <property type="project" value="InterPro"/>
</dbReference>
<dbReference type="NCBIfam" id="TIGR01251">
    <property type="entry name" value="ribP_PPkin"/>
    <property type="match status" value="1"/>
</dbReference>
<keyword evidence="4" id="KW-0545">Nucleotide biosynthesis</keyword>
<dbReference type="GO" id="GO:0016301">
    <property type="term" value="F:kinase activity"/>
    <property type="evidence" value="ECO:0007669"/>
    <property type="project" value="UniProtKB-KW"/>
</dbReference>
<gene>
    <name evidence="11" type="ORF">CPAV1605_164</name>
</gene>
<keyword evidence="3" id="KW-0479">Metal-binding</keyword>
<dbReference type="PANTHER" id="PTHR10210:SF32">
    <property type="entry name" value="RIBOSE-PHOSPHATE PYROPHOSPHOKINASE 2"/>
    <property type="match status" value="1"/>
</dbReference>
<dbReference type="EC" id="2.7.6.1" evidence="1"/>
<keyword evidence="5" id="KW-0547">Nucleotide-binding</keyword>
<dbReference type="SUPFAM" id="SSF53271">
    <property type="entry name" value="PRTase-like"/>
    <property type="match status" value="2"/>
</dbReference>
<evidence type="ECO:0000256" key="3">
    <source>
        <dbReference type="ARBA" id="ARBA00022723"/>
    </source>
</evidence>
<dbReference type="InterPro" id="IPR000836">
    <property type="entry name" value="PRTase_dom"/>
</dbReference>
<keyword evidence="2" id="KW-0808">Transferase</keyword>
<accession>A0A5E8CL87</accession>
<dbReference type="EMBL" id="CABVLZ010000001">
    <property type="protein sequence ID" value="VVU94442.1"/>
    <property type="molecule type" value="Genomic_DNA"/>
</dbReference>
<evidence type="ECO:0000256" key="9">
    <source>
        <dbReference type="ARBA" id="ARBA00049535"/>
    </source>
</evidence>
<keyword evidence="6 11" id="KW-0418">Kinase</keyword>
<dbReference type="NCBIfam" id="NF002320">
    <property type="entry name" value="PRK01259.1"/>
    <property type="match status" value="1"/>
</dbReference>
<dbReference type="GO" id="GO:0006015">
    <property type="term" value="P:5-phosphoribose 1-diphosphate biosynthetic process"/>
    <property type="evidence" value="ECO:0007669"/>
    <property type="project" value="TreeGrafter"/>
</dbReference>
<proteinExistence type="predicted"/>
<evidence type="ECO:0000256" key="5">
    <source>
        <dbReference type="ARBA" id="ARBA00022741"/>
    </source>
</evidence>
<dbReference type="GO" id="GO:0004749">
    <property type="term" value="F:ribose phosphate diphosphokinase activity"/>
    <property type="evidence" value="ECO:0007669"/>
    <property type="project" value="UniProtKB-EC"/>
</dbReference>
<dbReference type="AlphaFoldDB" id="A0A5E8CL87"/>
<dbReference type="Gene3D" id="3.40.50.2020">
    <property type="match status" value="2"/>
</dbReference>